<dbReference type="GO" id="GO:1990002">
    <property type="term" value="F:methylglyoxal reductase (NADPH) (acetol producing) activity"/>
    <property type="evidence" value="ECO:0007669"/>
    <property type="project" value="TreeGrafter"/>
</dbReference>
<keyword evidence="1" id="KW-0560">Oxidoreductase</keyword>
<dbReference type="GO" id="GO:0005829">
    <property type="term" value="C:cytosol"/>
    <property type="evidence" value="ECO:0007669"/>
    <property type="project" value="TreeGrafter"/>
</dbReference>
<organism evidence="4">
    <name type="scientific">Baileyella intestinalis</name>
    <dbReference type="NCBI Taxonomy" id="2606709"/>
    <lineage>
        <taxon>Bacteria</taxon>
        <taxon>Bacillati</taxon>
        <taxon>Bacillota</taxon>
        <taxon>Clostridia</taxon>
        <taxon>Peptostreptococcales</taxon>
        <taxon>Anaerovoracaceae</taxon>
        <taxon>Baileyella</taxon>
    </lineage>
</organism>
<dbReference type="Gene3D" id="3.40.50.1970">
    <property type="match status" value="1"/>
</dbReference>
<dbReference type="EMBL" id="VUNB01000002">
    <property type="protein sequence ID" value="MST68529.1"/>
    <property type="molecule type" value="Genomic_DNA"/>
</dbReference>
<dbReference type="SUPFAM" id="SSF56796">
    <property type="entry name" value="Dehydroquinate synthase-like"/>
    <property type="match status" value="1"/>
</dbReference>
<evidence type="ECO:0000259" key="3">
    <source>
        <dbReference type="Pfam" id="PF25137"/>
    </source>
</evidence>
<feature type="domain" description="Fe-containing alcohol dehydrogenase-like C-terminal" evidence="3">
    <location>
        <begin position="194"/>
        <end position="386"/>
    </location>
</feature>
<dbReference type="Pfam" id="PF00465">
    <property type="entry name" value="Fe-ADH"/>
    <property type="match status" value="1"/>
</dbReference>
<dbReference type="InterPro" id="IPR056798">
    <property type="entry name" value="ADH_Fe_C"/>
</dbReference>
<dbReference type="PANTHER" id="PTHR43633">
    <property type="entry name" value="ALCOHOL DEHYDROGENASE YQHD"/>
    <property type="match status" value="1"/>
</dbReference>
<dbReference type="GO" id="GO:0046872">
    <property type="term" value="F:metal ion binding"/>
    <property type="evidence" value="ECO:0007669"/>
    <property type="project" value="InterPro"/>
</dbReference>
<protein>
    <submittedName>
        <fullName evidence="4">Iron-containing alcohol dehydrogenase</fullName>
    </submittedName>
</protein>
<dbReference type="CDD" id="cd08187">
    <property type="entry name" value="BDH"/>
    <property type="match status" value="1"/>
</dbReference>
<reference evidence="4" key="1">
    <citation type="submission" date="2019-09" db="EMBL/GenBank/DDBJ databases">
        <title>In-depth cultivation of the pig gut microbiome towards novel bacterial diversity and tailored functional studies.</title>
        <authorList>
            <person name="Wylensek D."/>
            <person name="Hitch T.C.A."/>
            <person name="Clavel T."/>
        </authorList>
    </citation>
    <scope>NUCLEOTIDE SEQUENCE</scope>
    <source>
        <strain evidence="4">RF-744-FAT-WT-3</strain>
    </source>
</reference>
<dbReference type="InterPro" id="IPR001670">
    <property type="entry name" value="ADH_Fe/GldA"/>
</dbReference>
<evidence type="ECO:0000256" key="1">
    <source>
        <dbReference type="ARBA" id="ARBA00023002"/>
    </source>
</evidence>
<comment type="caution">
    <text evidence="4">The sequence shown here is derived from an EMBL/GenBank/DDBJ whole genome shotgun (WGS) entry which is preliminary data.</text>
</comment>
<evidence type="ECO:0000313" key="4">
    <source>
        <dbReference type="EMBL" id="MST68529.1"/>
    </source>
</evidence>
<evidence type="ECO:0000259" key="2">
    <source>
        <dbReference type="Pfam" id="PF00465"/>
    </source>
</evidence>
<feature type="domain" description="Alcohol dehydrogenase iron-type/glycerol dehydrogenase GldA" evidence="2">
    <location>
        <begin position="10"/>
        <end position="180"/>
    </location>
</feature>
<dbReference type="AlphaFoldDB" id="A0A6A8M8H1"/>
<sequence length="389" mass="43144">MKDFIFENSTKVYFGKGCVNTCLPEILKNYGKNVMLGYGTGSIKKNGIYDQVISVLEDSGKNVIEFSGIMANPTYEKMMEGRKLAREKDIDLILAVGGGSVMDCCKAIAMTAFYDGEPWDEYWAKKGTINHKPIPLGIVVTAAATGSEVNGGSVLTNTETGIKTDIDYVEANAQFSLLDPEYTYSVSMKQLRAGSFDILSHIMETYFSGPDDGNVSDDISEALMKNTIENMRKAIADPEDYNARSNLMWDSSMAENRIIKMGKDKDFQAHNMEHQLSAFTDCNHGEGLAVLHPVYYHHIYKDGLGKFVRFARNVWGIQQGSMTDEEMALAGIQALEDFIKESGLPSSLTEMGITDKEILKKAADSSGISKGAYRQLDHDEIYQIYLECL</sequence>
<dbReference type="RefSeq" id="WP_154572001.1">
    <property type="nucleotide sequence ID" value="NZ_VUNB01000002.1"/>
</dbReference>
<dbReference type="PANTHER" id="PTHR43633:SF1">
    <property type="entry name" value="ALCOHOL DEHYDROGENASE YQHD"/>
    <property type="match status" value="1"/>
</dbReference>
<name>A0A6A8M8H1_9FIRM</name>
<dbReference type="FunFam" id="3.40.50.1970:FF:000003">
    <property type="entry name" value="Alcohol dehydrogenase, iron-containing"/>
    <property type="match status" value="1"/>
</dbReference>
<accession>A0A6A8M8H1</accession>
<dbReference type="GO" id="GO:1990362">
    <property type="term" value="F:butanol dehydrogenase (NAD+) activity"/>
    <property type="evidence" value="ECO:0007669"/>
    <property type="project" value="InterPro"/>
</dbReference>
<dbReference type="Pfam" id="PF25137">
    <property type="entry name" value="ADH_Fe_C"/>
    <property type="match status" value="1"/>
</dbReference>
<dbReference type="Gene3D" id="1.20.1090.10">
    <property type="entry name" value="Dehydroquinate synthase-like - alpha domain"/>
    <property type="match status" value="1"/>
</dbReference>
<dbReference type="InterPro" id="IPR044731">
    <property type="entry name" value="BDH-like"/>
</dbReference>
<dbReference type="GO" id="GO:0008106">
    <property type="term" value="F:alcohol dehydrogenase (NADP+) activity"/>
    <property type="evidence" value="ECO:0007669"/>
    <property type="project" value="TreeGrafter"/>
</dbReference>
<gene>
    <name evidence="4" type="ORF">FYJ66_02845</name>
</gene>
<proteinExistence type="predicted"/>